<name>A0A2N3V5N8_9NOCA</name>
<dbReference type="RefSeq" id="WP_143876242.1">
    <property type="nucleotide sequence ID" value="NZ_PJMW01000003.1"/>
</dbReference>
<protein>
    <submittedName>
        <fullName evidence="3">Uncharacterized protein</fullName>
    </submittedName>
</protein>
<keyword evidence="4" id="KW-1185">Reference proteome</keyword>
<organism evidence="3 4">
    <name type="scientific">Nocardia fluminea</name>
    <dbReference type="NCBI Taxonomy" id="134984"/>
    <lineage>
        <taxon>Bacteria</taxon>
        <taxon>Bacillati</taxon>
        <taxon>Actinomycetota</taxon>
        <taxon>Actinomycetes</taxon>
        <taxon>Mycobacteriales</taxon>
        <taxon>Nocardiaceae</taxon>
        <taxon>Nocardia</taxon>
    </lineage>
</organism>
<dbReference type="SUPFAM" id="SSF103473">
    <property type="entry name" value="MFS general substrate transporter"/>
    <property type="match status" value="1"/>
</dbReference>
<feature type="transmembrane region" description="Helical" evidence="2">
    <location>
        <begin position="138"/>
        <end position="160"/>
    </location>
</feature>
<gene>
    <name evidence="3" type="ORF">ATK86_7350</name>
</gene>
<dbReference type="Proteomes" id="UP000233766">
    <property type="component" value="Unassembled WGS sequence"/>
</dbReference>
<proteinExistence type="predicted"/>
<feature type="transmembrane region" description="Helical" evidence="2">
    <location>
        <begin position="101"/>
        <end position="118"/>
    </location>
</feature>
<dbReference type="EMBL" id="PJMW01000003">
    <property type="protein sequence ID" value="PKV76943.1"/>
    <property type="molecule type" value="Genomic_DNA"/>
</dbReference>
<feature type="transmembrane region" description="Helical" evidence="2">
    <location>
        <begin position="53"/>
        <end position="76"/>
    </location>
</feature>
<evidence type="ECO:0000313" key="3">
    <source>
        <dbReference type="EMBL" id="PKV76943.1"/>
    </source>
</evidence>
<feature type="transmembrane region" description="Helical" evidence="2">
    <location>
        <begin position="166"/>
        <end position="185"/>
    </location>
</feature>
<keyword evidence="2" id="KW-0812">Transmembrane</keyword>
<keyword evidence="2" id="KW-0472">Membrane</keyword>
<evidence type="ECO:0000313" key="4">
    <source>
        <dbReference type="Proteomes" id="UP000233766"/>
    </source>
</evidence>
<feature type="region of interest" description="Disordered" evidence="1">
    <location>
        <begin position="1"/>
        <end position="39"/>
    </location>
</feature>
<sequence length="335" mass="35947">MGSGIRPARTARSGRTPRLSTNVARPAQPPRSPTTAAPADTGLSRLSLMIRNFAAPTTLITALLFFFGWSHAYWFFDYFGVNSTTLGLTTQDYLMRSQDSLFIPLAASACLFAVYLFCRRMFREHVLPQIGPENRRRLMIASMVVGFALVAAGLLTIVIATPLRMIVGAPGLCMVGGIALIVSAVRSRRTAQASTESAEVASADVLTAGEWGAVFVLVGVGLFWAVADYSAAVGTGRAIEQVETFSEQPSVSVYSDKSLGLAAPGVVELTCPAPDAAYHFRYDGLKLILQSGNQYLLLPASWNRTHGAAFLLPRSDANRIDFFPPEAIPPAHSCG</sequence>
<reference evidence="3 4" key="1">
    <citation type="submission" date="2017-12" db="EMBL/GenBank/DDBJ databases">
        <title>Sequencing the genomes of 1000 Actinobacteria strains.</title>
        <authorList>
            <person name="Klenk H.-P."/>
        </authorList>
    </citation>
    <scope>NUCLEOTIDE SEQUENCE [LARGE SCALE GENOMIC DNA]</scope>
    <source>
        <strain evidence="3 4">DSM 44489</strain>
    </source>
</reference>
<dbReference type="OrthoDB" id="4350047at2"/>
<evidence type="ECO:0000256" key="2">
    <source>
        <dbReference type="SAM" id="Phobius"/>
    </source>
</evidence>
<comment type="caution">
    <text evidence="3">The sequence shown here is derived from an EMBL/GenBank/DDBJ whole genome shotgun (WGS) entry which is preliminary data.</text>
</comment>
<keyword evidence="2" id="KW-1133">Transmembrane helix</keyword>
<dbReference type="AlphaFoldDB" id="A0A2N3V5N8"/>
<feature type="transmembrane region" description="Helical" evidence="2">
    <location>
        <begin position="205"/>
        <end position="227"/>
    </location>
</feature>
<evidence type="ECO:0000256" key="1">
    <source>
        <dbReference type="SAM" id="MobiDB-lite"/>
    </source>
</evidence>
<accession>A0A2N3V5N8</accession>
<dbReference type="InterPro" id="IPR036259">
    <property type="entry name" value="MFS_trans_sf"/>
</dbReference>